<dbReference type="PROSITE" id="PS50293">
    <property type="entry name" value="TPR_REGION"/>
    <property type="match status" value="1"/>
</dbReference>
<evidence type="ECO:0000256" key="8">
    <source>
        <dbReference type="ARBA" id="ARBA00061082"/>
    </source>
</evidence>
<feature type="repeat" description="TPR" evidence="9">
    <location>
        <begin position="393"/>
        <end position="426"/>
    </location>
</feature>
<evidence type="ECO:0000313" key="11">
    <source>
        <dbReference type="EMBL" id="TYJ52379.1"/>
    </source>
</evidence>
<keyword evidence="5" id="KW-0805">Transcription regulation</keyword>
<feature type="compositionally biased region" description="Low complexity" evidence="10">
    <location>
        <begin position="814"/>
        <end position="834"/>
    </location>
</feature>
<dbReference type="PANTHER" id="PTHR14017">
    <property type="entry name" value="LYSINE-SPECIFIC DEMETHYLASE"/>
    <property type="match status" value="1"/>
</dbReference>
<feature type="region of interest" description="Disordered" evidence="10">
    <location>
        <begin position="506"/>
        <end position="592"/>
    </location>
</feature>
<feature type="compositionally biased region" description="Pro residues" evidence="10">
    <location>
        <begin position="839"/>
        <end position="849"/>
    </location>
</feature>
<reference evidence="11 12" key="1">
    <citation type="submission" date="2017-05" db="EMBL/GenBank/DDBJ databases">
        <title>The Genome Sequence of Tsuchiyaea wingfieldii DSM 27421.</title>
        <authorList>
            <person name="Cuomo C."/>
            <person name="Passer A."/>
            <person name="Billmyre B."/>
            <person name="Heitman J."/>
        </authorList>
    </citation>
    <scope>NUCLEOTIDE SEQUENCE [LARGE SCALE GENOMIC DNA]</scope>
    <source>
        <strain evidence="11 12">DSM 27421</strain>
    </source>
</reference>
<feature type="repeat" description="TPR" evidence="9">
    <location>
        <begin position="284"/>
        <end position="317"/>
    </location>
</feature>
<dbReference type="EMBL" id="NIDF01000138">
    <property type="protein sequence ID" value="TYJ52379.1"/>
    <property type="molecule type" value="Genomic_DNA"/>
</dbReference>
<feature type="region of interest" description="Disordered" evidence="10">
    <location>
        <begin position="970"/>
        <end position="1142"/>
    </location>
</feature>
<feature type="compositionally biased region" description="Basic and acidic residues" evidence="10">
    <location>
        <begin position="781"/>
        <end position="792"/>
    </location>
</feature>
<evidence type="ECO:0000313" key="12">
    <source>
        <dbReference type="Proteomes" id="UP000322245"/>
    </source>
</evidence>
<feature type="compositionally biased region" description="Basic and acidic residues" evidence="10">
    <location>
        <begin position="685"/>
        <end position="698"/>
    </location>
</feature>
<dbReference type="GO" id="GO:0017053">
    <property type="term" value="C:transcription repressor complex"/>
    <property type="evidence" value="ECO:0007669"/>
    <property type="project" value="TreeGrafter"/>
</dbReference>
<dbReference type="GO" id="GO:0000978">
    <property type="term" value="F:RNA polymerase II cis-regulatory region sequence-specific DNA binding"/>
    <property type="evidence" value="ECO:0007669"/>
    <property type="project" value="TreeGrafter"/>
</dbReference>
<feature type="compositionally biased region" description="Basic and acidic residues" evidence="10">
    <location>
        <begin position="926"/>
        <end position="936"/>
    </location>
</feature>
<protein>
    <submittedName>
        <fullName evidence="11">Uncharacterized protein</fullName>
    </submittedName>
</protein>
<feature type="region of interest" description="Disordered" evidence="10">
    <location>
        <begin position="609"/>
        <end position="957"/>
    </location>
</feature>
<keyword evidence="3" id="KW-0677">Repeat</keyword>
<dbReference type="Pfam" id="PF13181">
    <property type="entry name" value="TPR_8"/>
    <property type="match status" value="2"/>
</dbReference>
<comment type="caution">
    <text evidence="11">The sequence shown here is derived from an EMBL/GenBank/DDBJ whole genome shotgun (WGS) entry which is preliminary data.</text>
</comment>
<evidence type="ECO:0000256" key="6">
    <source>
        <dbReference type="ARBA" id="ARBA00023163"/>
    </source>
</evidence>
<feature type="repeat" description="TPR" evidence="9">
    <location>
        <begin position="247"/>
        <end position="280"/>
    </location>
</feature>
<comment type="similarity">
    <text evidence="8">Belongs to the CYC8/SSN6 family.</text>
</comment>
<evidence type="ECO:0000256" key="10">
    <source>
        <dbReference type="SAM" id="MobiDB-lite"/>
    </source>
</evidence>
<evidence type="ECO:0000256" key="1">
    <source>
        <dbReference type="ARBA" id="ARBA00004123"/>
    </source>
</evidence>
<feature type="compositionally biased region" description="Pro residues" evidence="10">
    <location>
        <begin position="1062"/>
        <end position="1076"/>
    </location>
</feature>
<evidence type="ECO:0000256" key="7">
    <source>
        <dbReference type="ARBA" id="ARBA00023242"/>
    </source>
</evidence>
<feature type="compositionally biased region" description="Basic and acidic residues" evidence="10">
    <location>
        <begin position="665"/>
        <end position="676"/>
    </location>
</feature>
<accession>A0A5D3APY5</accession>
<feature type="repeat" description="TPR" evidence="9">
    <location>
        <begin position="321"/>
        <end position="354"/>
    </location>
</feature>
<feature type="compositionally biased region" description="Low complexity" evidence="10">
    <location>
        <begin position="1047"/>
        <end position="1061"/>
    </location>
</feature>
<dbReference type="AlphaFoldDB" id="A0A5D3APY5"/>
<evidence type="ECO:0000256" key="2">
    <source>
        <dbReference type="ARBA" id="ARBA00022491"/>
    </source>
</evidence>
<dbReference type="GO" id="GO:0031490">
    <property type="term" value="F:chromatin DNA binding"/>
    <property type="evidence" value="ECO:0007669"/>
    <property type="project" value="TreeGrafter"/>
</dbReference>
<keyword evidence="7" id="KW-0539">Nucleus</keyword>
<feature type="compositionally biased region" description="Low complexity" evidence="10">
    <location>
        <begin position="520"/>
        <end position="543"/>
    </location>
</feature>
<evidence type="ECO:0000256" key="4">
    <source>
        <dbReference type="ARBA" id="ARBA00022803"/>
    </source>
</evidence>
<evidence type="ECO:0000256" key="5">
    <source>
        <dbReference type="ARBA" id="ARBA00023015"/>
    </source>
</evidence>
<sequence>MDTAYHSAFTRRPLAHPDPSAMPADGRIAHHNHHPHPYAHPSYQSPVPSYHPHHPSARHLSNGHPSQVVVPGPPPPSSVPINGPPPAEPPVTAVVTPSTASARVARSLPPMSAEARAARERMDSILAQLANGAVAEGMNDQDRAESAFHNALRHNPSSILGLNAVASVARSRDEFDKAIEYFQRILNANPENGEIWGSMGHCLLMKDDLPKAYTAYQQALYHLSNPKASTPSVAQNPADLVFAKQEPKLWYGIGILYDRYGSFEHAEEAFSSVLKADPRFDKANEIYFRLGIIYKHQRKFKDSLDCFRYILNNPPRPLTSWDIWFQLGHVYEQDRDFESAKDAYMRVLRHQPDHAKVLQQLGWIYHQPGASFTDQDQAVSFLTKSLETDPNDAQSWYLLGRAYMAAARYNKAYEAYQQAVYRDGRNPTYWCSIGVLYYQIQQYRDALDAYSRAIRLNAYMAEVWYNLGSLYESCNNQMNDALDAYSRAYELDPANTPVKERIRLLQNPNAGPLPPPPTPVDVHPSQYPSMGSEGPGSPNGSPPRFMHLEGMSSRDGGRDLPPPPPGAEARAHSPGPFRNGAAPPPLQHVDESRGSMAGVAPLARMEVDPRAEAGEERPNGSAGGRYDPLGRQPESPISPRAASSRRDVPPPFPPTRGFNYPPGYDRSREEWEHDSRGPPGPSPRMADRAPDGRERMHQEYAGYQQGYYDARGYPQAPPSAGGRYDPRREADELRAREDELQQPPARANGRRTSIAKEDLTRGPSPVPSATGGAKGRKRGEGKKTKEKADKPASTKGRKGKAANLKAGEEANGQSPRTTVHTSSPTVSVGTTPGSNAPKAMPPVQAPPQPLLSSMARTVDEDYDEGAADALMSLAGGSTTSLPFPTRHISPSPSFAARHQPFPQHPPSLSASNKRAFDSQPVSPDQSNKRAKGDKVQSHSPPASATGSIGSRSGATSVPPAKKMVIEVLNAPSVASPLPRAASAVDEKESARTAPPSRPSSRGAQQERGKEEVQGAEVKMDVDAPAPVAEVTPAPSAPKSASPPAPTSAPSAQEPSPAARASPTPPAAQPSPKPPTPAASEPEQEKSRPSTPPVPQVNGAPVEEVKEKTATPPSAAPEKGVEKEDVVMGESEADKGGDGEVKE</sequence>
<dbReference type="FunFam" id="1.25.40.10:FF:000078">
    <property type="entry name" value="Transcriptional corepressor Cyc8"/>
    <property type="match status" value="1"/>
</dbReference>
<dbReference type="SMART" id="SM00028">
    <property type="entry name" value="TPR"/>
    <property type="match status" value="10"/>
</dbReference>
<gene>
    <name evidence="11" type="ORF">B9479_007035</name>
</gene>
<feature type="compositionally biased region" description="Pro residues" evidence="10">
    <location>
        <begin position="71"/>
        <end position="84"/>
    </location>
</feature>
<dbReference type="InterPro" id="IPR051630">
    <property type="entry name" value="Corepressor-Demethylase"/>
</dbReference>
<evidence type="ECO:0000256" key="3">
    <source>
        <dbReference type="ARBA" id="ARBA00022737"/>
    </source>
</evidence>
<feature type="compositionally biased region" description="Low complexity" evidence="10">
    <location>
        <begin position="1022"/>
        <end position="1039"/>
    </location>
</feature>
<dbReference type="FunFam" id="1.25.40.10:FF:000403">
    <property type="entry name" value="General transcriptional repressor, putative"/>
    <property type="match status" value="1"/>
</dbReference>
<feature type="compositionally biased region" description="Polar residues" evidence="10">
    <location>
        <begin position="937"/>
        <end position="955"/>
    </location>
</feature>
<keyword evidence="6" id="KW-0804">Transcription</keyword>
<feature type="compositionally biased region" description="Low complexity" evidence="10">
    <location>
        <begin position="39"/>
        <end position="50"/>
    </location>
</feature>
<dbReference type="InterPro" id="IPR019734">
    <property type="entry name" value="TPR_rpt"/>
</dbReference>
<feature type="compositionally biased region" description="Basic and acidic residues" evidence="10">
    <location>
        <begin position="1004"/>
        <end position="1021"/>
    </location>
</feature>
<keyword evidence="2" id="KW-0678">Repressor</keyword>
<feature type="compositionally biased region" description="Basic and acidic residues" evidence="10">
    <location>
        <begin position="609"/>
        <end position="618"/>
    </location>
</feature>
<evidence type="ECO:0000256" key="9">
    <source>
        <dbReference type="PROSITE-ProRule" id="PRU00339"/>
    </source>
</evidence>
<feature type="compositionally biased region" description="Basic and acidic residues" evidence="10">
    <location>
        <begin position="724"/>
        <end position="739"/>
    </location>
</feature>
<dbReference type="GO" id="GO:0000122">
    <property type="term" value="P:negative regulation of transcription by RNA polymerase II"/>
    <property type="evidence" value="ECO:0007669"/>
    <property type="project" value="TreeGrafter"/>
</dbReference>
<feature type="compositionally biased region" description="Basic and acidic residues" evidence="10">
    <location>
        <begin position="1118"/>
        <end position="1142"/>
    </location>
</feature>
<feature type="region of interest" description="Disordered" evidence="10">
    <location>
        <begin position="1"/>
        <end position="84"/>
    </location>
</feature>
<dbReference type="Proteomes" id="UP000322245">
    <property type="component" value="Unassembled WGS sequence"/>
</dbReference>
<feature type="compositionally biased region" description="Low complexity" evidence="10">
    <location>
        <begin position="991"/>
        <end position="1003"/>
    </location>
</feature>
<dbReference type="PANTHER" id="PTHR14017:SF1">
    <property type="entry name" value="LD02225P"/>
    <property type="match status" value="1"/>
</dbReference>
<feature type="repeat" description="TPR" evidence="9">
    <location>
        <begin position="159"/>
        <end position="192"/>
    </location>
</feature>
<organism evidence="11 12">
    <name type="scientific">Cryptococcus floricola</name>
    <dbReference type="NCBI Taxonomy" id="2591691"/>
    <lineage>
        <taxon>Eukaryota</taxon>
        <taxon>Fungi</taxon>
        <taxon>Dikarya</taxon>
        <taxon>Basidiomycota</taxon>
        <taxon>Agaricomycotina</taxon>
        <taxon>Tremellomycetes</taxon>
        <taxon>Tremellales</taxon>
        <taxon>Cryptococcaceae</taxon>
        <taxon>Cryptococcus</taxon>
    </lineage>
</organism>
<dbReference type="Gene3D" id="1.25.40.10">
    <property type="entry name" value="Tetratricopeptide repeat domain"/>
    <property type="match status" value="3"/>
</dbReference>
<dbReference type="SUPFAM" id="SSF48452">
    <property type="entry name" value="TPR-like"/>
    <property type="match status" value="2"/>
</dbReference>
<dbReference type="GO" id="GO:0005634">
    <property type="term" value="C:nucleus"/>
    <property type="evidence" value="ECO:0007669"/>
    <property type="project" value="UniProtKB-SubCell"/>
</dbReference>
<dbReference type="InterPro" id="IPR011990">
    <property type="entry name" value="TPR-like_helical_dom_sf"/>
</dbReference>
<feature type="compositionally biased region" description="Polar residues" evidence="10">
    <location>
        <begin position="875"/>
        <end position="892"/>
    </location>
</feature>
<keyword evidence="12" id="KW-1185">Reference proteome</keyword>
<proteinExistence type="inferred from homology"/>
<comment type="subcellular location">
    <subcellularLocation>
        <location evidence="1">Nucleus</location>
    </subcellularLocation>
</comment>
<dbReference type="Pfam" id="PF12895">
    <property type="entry name" value="ANAPC3"/>
    <property type="match status" value="1"/>
</dbReference>
<dbReference type="PROSITE" id="PS50005">
    <property type="entry name" value="TPR"/>
    <property type="match status" value="6"/>
</dbReference>
<keyword evidence="4 9" id="KW-0802">TPR repeat</keyword>
<dbReference type="Pfam" id="PF13432">
    <property type="entry name" value="TPR_16"/>
    <property type="match status" value="1"/>
</dbReference>
<feature type="repeat" description="TPR" evidence="9">
    <location>
        <begin position="427"/>
        <end position="460"/>
    </location>
</feature>
<name>A0A5D3APY5_9TREE</name>